<reference evidence="1" key="2">
    <citation type="submission" date="2025-09" db="UniProtKB">
        <authorList>
            <consortium name="EnsemblPlants"/>
        </authorList>
    </citation>
    <scope>IDENTIFICATION</scope>
</reference>
<accession>A0ACD5VSX9</accession>
<dbReference type="Proteomes" id="UP001732700">
    <property type="component" value="Chromosome 3C"/>
</dbReference>
<proteinExistence type="predicted"/>
<name>A0ACD5VSX9_AVESA</name>
<evidence type="ECO:0000313" key="1">
    <source>
        <dbReference type="EnsemblPlants" id="AVESA.00010b.r2.3CG0493490.1.CDS"/>
    </source>
</evidence>
<dbReference type="EnsemblPlants" id="AVESA.00010b.r2.3CG0493490.1">
    <property type="protein sequence ID" value="AVESA.00010b.r2.3CG0493490.1.CDS"/>
    <property type="gene ID" value="AVESA.00010b.r2.3CG0493490"/>
</dbReference>
<organism evidence="1 2">
    <name type="scientific">Avena sativa</name>
    <name type="common">Oat</name>
    <dbReference type="NCBI Taxonomy" id="4498"/>
    <lineage>
        <taxon>Eukaryota</taxon>
        <taxon>Viridiplantae</taxon>
        <taxon>Streptophyta</taxon>
        <taxon>Embryophyta</taxon>
        <taxon>Tracheophyta</taxon>
        <taxon>Spermatophyta</taxon>
        <taxon>Magnoliopsida</taxon>
        <taxon>Liliopsida</taxon>
        <taxon>Poales</taxon>
        <taxon>Poaceae</taxon>
        <taxon>BOP clade</taxon>
        <taxon>Pooideae</taxon>
        <taxon>Poodae</taxon>
        <taxon>Poeae</taxon>
        <taxon>Poeae Chloroplast Group 1 (Aveneae type)</taxon>
        <taxon>Aveninae</taxon>
        <taxon>Avena</taxon>
    </lineage>
</organism>
<keyword evidence="2" id="KW-1185">Reference proteome</keyword>
<evidence type="ECO:0000313" key="2">
    <source>
        <dbReference type="Proteomes" id="UP001732700"/>
    </source>
</evidence>
<sequence>MLRLHSPHRRLISGPEELFLSCSCFQLLGWVPSAVDRHGMARKCSSCGHNGHNSRTCSGNNNAGGGGGGSRGGLRLFGVQLHVGAAPLKKSFSMECLSSSASAYYAAAAVVAASNSSSSVSSSSSLVSVEESAEKMGHGYLSDGLMGRAQERKKGVPWTEDEHRRFLAGLEKLGKGDWRGISRHFVATRTPTQVASHAQKYFLRQAGLAQKKRRSSLFDVDEKTGNKQAANERRPGLKHEAASTSVDGMATGLFPALSLGAGSGRASRPGHAAPLPPCLTLMPSCSSSMASGAPKLPPSLAANANPPPPPPPRQAPDLELKISATTAARKTTDQAGAPRPPFFATICRVT</sequence>
<protein>
    <submittedName>
        <fullName evidence="1">Uncharacterized protein</fullName>
    </submittedName>
</protein>
<reference evidence="1" key="1">
    <citation type="submission" date="2021-05" db="EMBL/GenBank/DDBJ databases">
        <authorList>
            <person name="Scholz U."/>
            <person name="Mascher M."/>
            <person name="Fiebig A."/>
        </authorList>
    </citation>
    <scope>NUCLEOTIDE SEQUENCE [LARGE SCALE GENOMIC DNA]</scope>
</reference>